<keyword evidence="4 8" id="KW-1133">Transmembrane helix</keyword>
<evidence type="ECO:0000256" key="4">
    <source>
        <dbReference type="ARBA" id="ARBA00022989"/>
    </source>
</evidence>
<organism evidence="10">
    <name type="scientific">Talaromyces marneffei PM1</name>
    <dbReference type="NCBI Taxonomy" id="1077442"/>
    <lineage>
        <taxon>Eukaryota</taxon>
        <taxon>Fungi</taxon>
        <taxon>Dikarya</taxon>
        <taxon>Ascomycota</taxon>
        <taxon>Pezizomycotina</taxon>
        <taxon>Eurotiomycetes</taxon>
        <taxon>Eurotiomycetidae</taxon>
        <taxon>Eurotiales</taxon>
        <taxon>Trichocomaceae</taxon>
        <taxon>Talaromyces</taxon>
        <taxon>Talaromyces sect. Talaromyces</taxon>
    </lineage>
</organism>
<sequence>MVHQLFLDSFMDDACCDEDPILRAEDETRAIKFAGMAGASRGVRVDADTIPYGGLYQYCKIPRCTDKHLRAKRMTSQWENRSKWTLGVLSHPETDEVPGTILLLASDRNEPLGLRNQPARTSASSLPSPYLPSRSSSRSVAPVAKKTPDGLIVLHPQPEDSANDPLNWPSWRRDAALLSLGFYCLMGGGMTPVLAAGFNDVAKDYGVSTQQVAYTTGLYMLGLGFGSVIMAPTAILWGKRPVYLLGATLFILSAVWCALSTNYPSLVVARIFMGIAVSPVECLPSATIAEIFFLHERAYRIGIYTLLLLGGKNLVPLASAAIIGALGWRWVFWVVAIVVGGSLIFLFFFVPETFWDRTPRRKPKARRPGFVRSVSELAHAGFRGRHPERRTEETGSSLQSPESVQSPNTERRRRDVHVGFAEDPLDEKTEKLIETAPETGLGLVSDAHPPSDAVRFSSMDSARSPVDHPSPVAPSTPRRSSGIDPASIGADVPSPDTVDVEALRALSLSPMRHESEEHVAMNASALYTHNLREQPQVSYLQTLRVWNGRLSHDKWYRAAIRPFILFAYPAVLWSALVYSLSIGWLIVLSESVAVIYENHETYNFSALGTGLVYISPFVGGVLGTAVAGRVSDIIVRYMTRRNGGIYEPEFRLVMAIPVALSTAAGLMGFGWSVEERDAWIVPTIFFGIISFGCSLGSTTSITFCVDSYRQYAGEALVTLNFSKNVFHGLVFSLFIVDWLKSDGTRTVFLAIGGIQIACLLTSIPMYIFGKRAHLAPLMVGLNMFWIRLGVGANPCCLIEDAQEKVYTNITPLPSFIPRQLAIDILHSHSEIITLNPLVLDHKPISAPRDAPAEEFYSTWYEISERIQVVPGAGRLGGSKIHFRGCFHDVPWGVQTHIYAPMGIDLRHNYRVAGSQPGEPPEFRELGINAPATGLYLREDIEIKCNFAMVSFVRNQLKAASKVLVDRLIKKAELLDAGVLQAMMENGKLKTINPADRSNVQQQQQMSVPMSPTVPMSPLPSPLRYQSVTSRPSTSASSQHPEDWQQLQGNRYANSGLPSPGYPPPSSPGKTFANELPGDTSYYQQTLSPNSAYHSPNLRDSVHSTSSHGWSSVSSNTSASRPVSTVSGYAPYVPADSNHGKQQFAAELPTMREMQEDGHQAQ</sequence>
<feature type="transmembrane region" description="Helical" evidence="8">
    <location>
        <begin position="652"/>
        <end position="673"/>
    </location>
</feature>
<feature type="compositionally biased region" description="Low complexity" evidence="7">
    <location>
        <begin position="1026"/>
        <end position="1037"/>
    </location>
</feature>
<feature type="region of interest" description="Disordered" evidence="7">
    <location>
        <begin position="990"/>
        <end position="1161"/>
    </location>
</feature>
<feature type="domain" description="Major facilitator superfamily (MFS) profile" evidence="9">
    <location>
        <begin position="176"/>
        <end position="770"/>
    </location>
</feature>
<proteinExistence type="predicted"/>
<feature type="transmembrane region" description="Helical" evidence="8">
    <location>
        <begin position="607"/>
        <end position="631"/>
    </location>
</feature>
<comment type="subcellular location">
    <subcellularLocation>
        <location evidence="1">Membrane</location>
        <topology evidence="1">Multi-pass membrane protein</topology>
    </subcellularLocation>
</comment>
<reference evidence="10" key="1">
    <citation type="journal article" date="2014" name="PLoS Genet.">
        <title>Signature Gene Expression Reveals Novel Clues to the Molecular Mechanisms of Dimorphic Transition in Penicillium marneffei.</title>
        <authorList>
            <person name="Yang E."/>
            <person name="Wang G."/>
            <person name="Cai J."/>
            <person name="Woo P.C."/>
            <person name="Lau S.K."/>
            <person name="Yuen K.-Y."/>
            <person name="Chow W.-N."/>
            <person name="Lin X."/>
        </authorList>
    </citation>
    <scope>NUCLEOTIDE SEQUENCE [LARGE SCALE GENOMIC DNA]</scope>
    <source>
        <strain evidence="10">PM1</strain>
    </source>
</reference>
<feature type="compositionally biased region" description="Low complexity" evidence="7">
    <location>
        <begin position="999"/>
        <end position="1013"/>
    </location>
</feature>
<dbReference type="PROSITE" id="PS50850">
    <property type="entry name" value="MFS"/>
    <property type="match status" value="1"/>
</dbReference>
<feature type="region of interest" description="Disordered" evidence="7">
    <location>
        <begin position="113"/>
        <end position="143"/>
    </location>
</feature>
<protein>
    <submittedName>
        <fullName evidence="10">Protein HOL1</fullName>
    </submittedName>
</protein>
<feature type="compositionally biased region" description="Polar residues" evidence="7">
    <location>
        <begin position="394"/>
        <end position="408"/>
    </location>
</feature>
<feature type="transmembrane region" description="Helical" evidence="8">
    <location>
        <begin position="175"/>
        <end position="198"/>
    </location>
</feature>
<feature type="compositionally biased region" description="Low complexity" evidence="7">
    <location>
        <begin position="1102"/>
        <end position="1117"/>
    </location>
</feature>
<comment type="function">
    <text evidence="6">MFS-type transporter; part of the gene cluster that mediates the biosynthesis of the antihypercholesterolemic agents phomoidrides which are dimeric anhydrides.</text>
</comment>
<feature type="transmembrane region" description="Helical" evidence="8">
    <location>
        <begin position="747"/>
        <end position="768"/>
    </location>
</feature>
<evidence type="ECO:0000256" key="7">
    <source>
        <dbReference type="SAM" id="MobiDB-lite"/>
    </source>
</evidence>
<dbReference type="Pfam" id="PF23155">
    <property type="entry name" value="DUF7053"/>
    <property type="match status" value="1"/>
</dbReference>
<feature type="compositionally biased region" description="Polar residues" evidence="7">
    <location>
        <begin position="1080"/>
        <end position="1093"/>
    </location>
</feature>
<evidence type="ECO:0000256" key="5">
    <source>
        <dbReference type="ARBA" id="ARBA00023136"/>
    </source>
</evidence>
<feature type="transmembrane region" description="Helical" evidence="8">
    <location>
        <begin position="242"/>
        <end position="261"/>
    </location>
</feature>
<dbReference type="Gene3D" id="1.20.1720.10">
    <property type="entry name" value="Multidrug resistance protein D"/>
    <property type="match status" value="1"/>
</dbReference>
<keyword evidence="3 8" id="KW-0812">Transmembrane</keyword>
<dbReference type="PANTHER" id="PTHR23502:SF4">
    <property type="entry name" value="MAJOR FACILITATOR SUPERFAMILY (MFS) PROFILE DOMAIN-CONTAINING PROTEIN-RELATED"/>
    <property type="match status" value="1"/>
</dbReference>
<evidence type="ECO:0000256" key="8">
    <source>
        <dbReference type="SAM" id="Phobius"/>
    </source>
</evidence>
<dbReference type="Gene3D" id="1.20.1250.20">
    <property type="entry name" value="MFS general substrate transporter like domains"/>
    <property type="match status" value="1"/>
</dbReference>
<comment type="caution">
    <text evidence="10">The sequence shown here is derived from an EMBL/GenBank/DDBJ whole genome shotgun (WGS) entry which is preliminary data.</text>
</comment>
<feature type="transmembrane region" description="Helical" evidence="8">
    <location>
        <begin position="330"/>
        <end position="350"/>
    </location>
</feature>
<gene>
    <name evidence="10" type="ORF">GQ26_0092420</name>
</gene>
<feature type="compositionally biased region" description="Low complexity" evidence="7">
    <location>
        <begin position="122"/>
        <end position="143"/>
    </location>
</feature>
<feature type="region of interest" description="Disordered" evidence="7">
    <location>
        <begin position="382"/>
        <end position="495"/>
    </location>
</feature>
<evidence type="ECO:0000256" key="6">
    <source>
        <dbReference type="ARBA" id="ARBA00059659"/>
    </source>
</evidence>
<dbReference type="SUPFAM" id="SSF103473">
    <property type="entry name" value="MFS general substrate transporter"/>
    <property type="match status" value="1"/>
</dbReference>
<evidence type="ECO:0000256" key="3">
    <source>
        <dbReference type="ARBA" id="ARBA00022692"/>
    </source>
</evidence>
<feature type="transmembrane region" description="Helical" evidence="8">
    <location>
        <begin position="267"/>
        <end position="294"/>
    </location>
</feature>
<evidence type="ECO:0000256" key="2">
    <source>
        <dbReference type="ARBA" id="ARBA00022448"/>
    </source>
</evidence>
<feature type="transmembrane region" description="Helical" evidence="8">
    <location>
        <begin position="218"/>
        <end position="237"/>
    </location>
</feature>
<dbReference type="FunFam" id="1.20.1720.10:FF:000009">
    <property type="entry name" value="MFS multidrug transporter"/>
    <property type="match status" value="1"/>
</dbReference>
<feature type="compositionally biased region" description="Basic and acidic residues" evidence="7">
    <location>
        <begin position="1152"/>
        <end position="1161"/>
    </location>
</feature>
<dbReference type="FunFam" id="1.20.1250.20:FF:000396">
    <property type="entry name" value="MFS general substrate transporter"/>
    <property type="match status" value="1"/>
</dbReference>
<name>A0A093VI38_TALMA</name>
<dbReference type="PANTHER" id="PTHR23502">
    <property type="entry name" value="MAJOR FACILITATOR SUPERFAMILY"/>
    <property type="match status" value="1"/>
</dbReference>
<evidence type="ECO:0000313" key="10">
    <source>
        <dbReference type="EMBL" id="KFX49649.1"/>
    </source>
</evidence>
<dbReference type="InterPro" id="IPR055481">
    <property type="entry name" value="DUF7053"/>
</dbReference>
<dbReference type="AlphaFoldDB" id="A0A093VI38"/>
<feature type="transmembrane region" description="Helical" evidence="8">
    <location>
        <begin position="679"/>
        <end position="703"/>
    </location>
</feature>
<dbReference type="InterPro" id="IPR011701">
    <property type="entry name" value="MFS"/>
</dbReference>
<dbReference type="GO" id="GO:0005886">
    <property type="term" value="C:plasma membrane"/>
    <property type="evidence" value="ECO:0007669"/>
    <property type="project" value="TreeGrafter"/>
</dbReference>
<evidence type="ECO:0000259" key="9">
    <source>
        <dbReference type="PROSITE" id="PS50850"/>
    </source>
</evidence>
<keyword evidence="2" id="KW-0813">Transport</keyword>
<dbReference type="GO" id="GO:0022857">
    <property type="term" value="F:transmembrane transporter activity"/>
    <property type="evidence" value="ECO:0007669"/>
    <property type="project" value="InterPro"/>
</dbReference>
<dbReference type="EMBL" id="JPOX01000009">
    <property type="protein sequence ID" value="KFX49649.1"/>
    <property type="molecule type" value="Genomic_DNA"/>
</dbReference>
<keyword evidence="5 8" id="KW-0472">Membrane</keyword>
<feature type="transmembrane region" description="Helical" evidence="8">
    <location>
        <begin position="563"/>
        <end position="587"/>
    </location>
</feature>
<dbReference type="Pfam" id="PF07690">
    <property type="entry name" value="MFS_1"/>
    <property type="match status" value="1"/>
</dbReference>
<dbReference type="InterPro" id="IPR036259">
    <property type="entry name" value="MFS_trans_sf"/>
</dbReference>
<dbReference type="InterPro" id="IPR020846">
    <property type="entry name" value="MFS_dom"/>
</dbReference>
<accession>A0A093VI38</accession>
<feature type="transmembrane region" description="Helical" evidence="8">
    <location>
        <begin position="301"/>
        <end position="324"/>
    </location>
</feature>
<evidence type="ECO:0000256" key="1">
    <source>
        <dbReference type="ARBA" id="ARBA00004141"/>
    </source>
</evidence>